<evidence type="ECO:0000259" key="3">
    <source>
        <dbReference type="PROSITE" id="PS50181"/>
    </source>
</evidence>
<feature type="domain" description="F-box" evidence="3">
    <location>
        <begin position="354"/>
        <end position="397"/>
    </location>
</feature>
<keyword evidence="5" id="KW-1185">Reference proteome</keyword>
<proteinExistence type="predicted"/>
<evidence type="ECO:0000256" key="1">
    <source>
        <dbReference type="SAM" id="MobiDB-lite"/>
    </source>
</evidence>
<dbReference type="SUPFAM" id="SSF81383">
    <property type="entry name" value="F-box domain"/>
    <property type="match status" value="1"/>
</dbReference>
<gene>
    <name evidence="4" type="ORF">APLA_LOCUS6097</name>
</gene>
<feature type="chain" id="PRO_5035760138" description="F-box domain-containing protein" evidence="2">
    <location>
        <begin position="22"/>
        <end position="426"/>
    </location>
</feature>
<dbReference type="Gene3D" id="1.20.1280.50">
    <property type="match status" value="1"/>
</dbReference>
<feature type="compositionally biased region" description="Low complexity" evidence="1">
    <location>
        <begin position="107"/>
        <end position="121"/>
    </location>
</feature>
<feature type="region of interest" description="Disordered" evidence="1">
    <location>
        <begin position="106"/>
        <end position="143"/>
    </location>
</feature>
<feature type="signal peptide" evidence="2">
    <location>
        <begin position="1"/>
        <end position="21"/>
    </location>
</feature>
<dbReference type="Proteomes" id="UP000494106">
    <property type="component" value="Unassembled WGS sequence"/>
</dbReference>
<dbReference type="InterPro" id="IPR036047">
    <property type="entry name" value="F-box-like_dom_sf"/>
</dbReference>
<accession>A0A8S0ZTK5</accession>
<comment type="caution">
    <text evidence="4">The sequence shown here is derived from an EMBL/GenBank/DDBJ whole genome shotgun (WGS) entry which is preliminary data.</text>
</comment>
<dbReference type="Pfam" id="PF12937">
    <property type="entry name" value="F-box-like"/>
    <property type="match status" value="1"/>
</dbReference>
<sequence>MRLPLRCSYYLFLTLVLKSNAAVIQNNVEEDLRVRVRRQDGYVYNKPNISFDLPSQSTIESTQAPTVDRILEQQMYYAYPAPAGGDAINIGSTTGPIISTAAAAPVSEGSSSGYNYQSSTSGSGGYKYETPVPGPTETQANIAPQVSNTATQTILSSTASVTNSNSKANSEYNYKAPSPTLSQTYQSSSEVSTSAPRYLPPVAGSASISLGGEGKINIGSGSAVSGAGPLIGSNIATQTGSNSVGTLSENYLPPLINNVGSTSETPASITINTQTNSRGSISVPSTAYLPPKSSLSSTPLQALGLTNTSQNAASAKEYIPPTNTEKTSEVWACELEAPTMVHLDMPGAQLNTNTLTINDLPNEILIYIFSMVDFESLLAVAKVAKAIRTSAPNLKELSFYLCPFIIGPNFNRSELERMFKIQLLLD</sequence>
<keyword evidence="2" id="KW-0732">Signal</keyword>
<feature type="compositionally biased region" description="Polar residues" evidence="1">
    <location>
        <begin position="158"/>
        <end position="172"/>
    </location>
</feature>
<name>A0A8S0ZTK5_ARCPL</name>
<dbReference type="InterPro" id="IPR001810">
    <property type="entry name" value="F-box_dom"/>
</dbReference>
<evidence type="ECO:0000256" key="2">
    <source>
        <dbReference type="SAM" id="SignalP"/>
    </source>
</evidence>
<dbReference type="AlphaFoldDB" id="A0A8S0ZTK5"/>
<dbReference type="CDD" id="cd09917">
    <property type="entry name" value="F-box_SF"/>
    <property type="match status" value="1"/>
</dbReference>
<dbReference type="EMBL" id="CADEBC010000485">
    <property type="protein sequence ID" value="CAB3235418.1"/>
    <property type="molecule type" value="Genomic_DNA"/>
</dbReference>
<dbReference type="OrthoDB" id="7464879at2759"/>
<dbReference type="PROSITE" id="PS50181">
    <property type="entry name" value="FBOX"/>
    <property type="match status" value="1"/>
</dbReference>
<evidence type="ECO:0000313" key="4">
    <source>
        <dbReference type="EMBL" id="CAB3235418.1"/>
    </source>
</evidence>
<evidence type="ECO:0000313" key="5">
    <source>
        <dbReference type="Proteomes" id="UP000494106"/>
    </source>
</evidence>
<organism evidence="4 5">
    <name type="scientific">Arctia plantaginis</name>
    <name type="common">Wood tiger moth</name>
    <name type="synonym">Phalaena plantaginis</name>
    <dbReference type="NCBI Taxonomy" id="874455"/>
    <lineage>
        <taxon>Eukaryota</taxon>
        <taxon>Metazoa</taxon>
        <taxon>Ecdysozoa</taxon>
        <taxon>Arthropoda</taxon>
        <taxon>Hexapoda</taxon>
        <taxon>Insecta</taxon>
        <taxon>Pterygota</taxon>
        <taxon>Neoptera</taxon>
        <taxon>Endopterygota</taxon>
        <taxon>Lepidoptera</taxon>
        <taxon>Glossata</taxon>
        <taxon>Ditrysia</taxon>
        <taxon>Noctuoidea</taxon>
        <taxon>Erebidae</taxon>
        <taxon>Arctiinae</taxon>
        <taxon>Arctia</taxon>
    </lineage>
</organism>
<feature type="region of interest" description="Disordered" evidence="1">
    <location>
        <begin position="158"/>
        <end position="198"/>
    </location>
</feature>
<feature type="compositionally biased region" description="Polar residues" evidence="1">
    <location>
        <begin position="179"/>
        <end position="195"/>
    </location>
</feature>
<reference evidence="4 5" key="1">
    <citation type="submission" date="2020-04" db="EMBL/GenBank/DDBJ databases">
        <authorList>
            <person name="Wallbank WR R."/>
            <person name="Pardo Diaz C."/>
            <person name="Kozak K."/>
            <person name="Martin S."/>
            <person name="Jiggins C."/>
            <person name="Moest M."/>
            <person name="Warren A I."/>
            <person name="Byers J.R.P. K."/>
            <person name="Montejo-Kovacevich G."/>
            <person name="Yen C E."/>
        </authorList>
    </citation>
    <scope>NUCLEOTIDE SEQUENCE [LARGE SCALE GENOMIC DNA]</scope>
</reference>
<protein>
    <recommendedName>
        <fullName evidence="3">F-box domain-containing protein</fullName>
    </recommendedName>
</protein>